<evidence type="ECO:0000256" key="7">
    <source>
        <dbReference type="SAM" id="Phobius"/>
    </source>
</evidence>
<dbReference type="PROSITE" id="PS51671">
    <property type="entry name" value="ACT"/>
    <property type="match status" value="1"/>
</dbReference>
<dbReference type="OrthoDB" id="9811198at2"/>
<feature type="transmembrane region" description="Helical" evidence="7">
    <location>
        <begin position="109"/>
        <end position="141"/>
    </location>
</feature>
<evidence type="ECO:0000256" key="6">
    <source>
        <dbReference type="ARBA" id="ARBA00023136"/>
    </source>
</evidence>
<dbReference type="CDD" id="cd02116">
    <property type="entry name" value="ACT"/>
    <property type="match status" value="1"/>
</dbReference>
<dbReference type="PANTHER" id="PTHR33778:SF1">
    <property type="entry name" value="MAGNESIUM TRANSPORTER YHID-RELATED"/>
    <property type="match status" value="1"/>
</dbReference>
<feature type="domain" description="ACT" evidence="8">
    <location>
        <begin position="156"/>
        <end position="229"/>
    </location>
</feature>
<organism evidence="9 10">
    <name type="scientific">Acetivibrio mesophilus</name>
    <dbReference type="NCBI Taxonomy" id="2487273"/>
    <lineage>
        <taxon>Bacteria</taxon>
        <taxon>Bacillati</taxon>
        <taxon>Bacillota</taxon>
        <taxon>Clostridia</taxon>
        <taxon>Eubacteriales</taxon>
        <taxon>Oscillospiraceae</taxon>
        <taxon>Acetivibrio</taxon>
    </lineage>
</organism>
<protein>
    <submittedName>
        <fullName evidence="9">MgtC/SapB family protein</fullName>
    </submittedName>
</protein>
<dbReference type="InterPro" id="IPR002912">
    <property type="entry name" value="ACT_dom"/>
</dbReference>
<evidence type="ECO:0000256" key="2">
    <source>
        <dbReference type="ARBA" id="ARBA00009298"/>
    </source>
</evidence>
<name>A0A4Q0I3U1_9FIRM</name>
<evidence type="ECO:0000313" key="10">
    <source>
        <dbReference type="Proteomes" id="UP000289166"/>
    </source>
</evidence>
<dbReference type="RefSeq" id="WP_069194919.1">
    <property type="nucleotide sequence ID" value="NZ_RLII01000011.1"/>
</dbReference>
<dbReference type="InterPro" id="IPR049177">
    <property type="entry name" value="MgtC_SapB_SrpB_YhiD_N"/>
</dbReference>
<evidence type="ECO:0000256" key="4">
    <source>
        <dbReference type="ARBA" id="ARBA00022692"/>
    </source>
</evidence>
<dbReference type="GO" id="GO:0005886">
    <property type="term" value="C:plasma membrane"/>
    <property type="evidence" value="ECO:0007669"/>
    <property type="project" value="UniProtKB-SubCell"/>
</dbReference>
<keyword evidence="10" id="KW-1185">Reference proteome</keyword>
<accession>A0A4Q0I3U1</accession>
<keyword evidence="4 7" id="KW-0812">Transmembrane</keyword>
<sequence>MMRFFLENGSFYLIVVIRLLLACVLGGVIGYERESTNRPAGFRTHILVCVGSALVMITSQYIFERYKGVANIDPARLGAQVISGIGFLGAGTIIREGANVRGLTTAASLWAVSCVGIAAGIGFYEGAIISTVIIYITLILLKRTEKHITKKRKLSVFYIQTEDMPGQIGTIGGIFGKYNVTIRNIEFINDDIGKEVLIKFLVRIPMDVSKEKIMDELQGIYGVKKVTGQ</sequence>
<comment type="subcellular location">
    <subcellularLocation>
        <location evidence="1">Cell membrane</location>
        <topology evidence="1">Multi-pass membrane protein</topology>
    </subcellularLocation>
</comment>
<feature type="transmembrane region" description="Helical" evidence="7">
    <location>
        <begin position="12"/>
        <end position="31"/>
    </location>
</feature>
<keyword evidence="6 7" id="KW-0472">Membrane</keyword>
<dbReference type="AlphaFoldDB" id="A0A4Q0I3U1"/>
<keyword evidence="5 7" id="KW-1133">Transmembrane helix</keyword>
<evidence type="ECO:0000313" key="9">
    <source>
        <dbReference type="EMBL" id="RXE58916.1"/>
    </source>
</evidence>
<evidence type="ECO:0000256" key="5">
    <source>
        <dbReference type="ARBA" id="ARBA00022989"/>
    </source>
</evidence>
<comment type="caution">
    <text evidence="9">The sequence shown here is derived from an EMBL/GenBank/DDBJ whole genome shotgun (WGS) entry which is preliminary data.</text>
</comment>
<dbReference type="Gene3D" id="3.30.70.260">
    <property type="match status" value="1"/>
</dbReference>
<dbReference type="PANTHER" id="PTHR33778">
    <property type="entry name" value="PROTEIN MGTC"/>
    <property type="match status" value="1"/>
</dbReference>
<dbReference type="PRINTS" id="PR01837">
    <property type="entry name" value="MGTCSAPBPROT"/>
</dbReference>
<dbReference type="InterPro" id="IPR003416">
    <property type="entry name" value="MgtC/SapB/SrpB/YhiD_fam"/>
</dbReference>
<reference evidence="10" key="1">
    <citation type="submission" date="2018-11" db="EMBL/GenBank/DDBJ databases">
        <title>Genome sequencing of a novel mesophilic and cellulolytic organism within the genus Hungateiclostridium.</title>
        <authorList>
            <person name="Rettenmaier R."/>
            <person name="Liebl W."/>
            <person name="Zverlov V."/>
        </authorList>
    </citation>
    <scope>NUCLEOTIDE SEQUENCE [LARGE SCALE GENOMIC DNA]</scope>
    <source>
        <strain evidence="10">N2K1</strain>
    </source>
</reference>
<dbReference type="Proteomes" id="UP000289166">
    <property type="component" value="Unassembled WGS sequence"/>
</dbReference>
<dbReference type="Pfam" id="PF02308">
    <property type="entry name" value="MgtC"/>
    <property type="match status" value="1"/>
</dbReference>
<evidence type="ECO:0000256" key="3">
    <source>
        <dbReference type="ARBA" id="ARBA00022475"/>
    </source>
</evidence>
<gene>
    <name evidence="9" type="ORF">EFD62_09765</name>
</gene>
<evidence type="ECO:0000259" key="8">
    <source>
        <dbReference type="PROSITE" id="PS51671"/>
    </source>
</evidence>
<dbReference type="SUPFAM" id="SSF55021">
    <property type="entry name" value="ACT-like"/>
    <property type="match status" value="1"/>
</dbReference>
<comment type="similarity">
    <text evidence="2">Belongs to the MgtC/SapB family.</text>
</comment>
<feature type="transmembrane region" description="Helical" evidence="7">
    <location>
        <begin position="43"/>
        <end position="63"/>
    </location>
</feature>
<proteinExistence type="inferred from homology"/>
<feature type="transmembrane region" description="Helical" evidence="7">
    <location>
        <begin position="75"/>
        <end position="94"/>
    </location>
</feature>
<evidence type="ECO:0000256" key="1">
    <source>
        <dbReference type="ARBA" id="ARBA00004651"/>
    </source>
</evidence>
<dbReference type="InterPro" id="IPR045865">
    <property type="entry name" value="ACT-like_dom_sf"/>
</dbReference>
<dbReference type="EMBL" id="RLII01000011">
    <property type="protein sequence ID" value="RXE58916.1"/>
    <property type="molecule type" value="Genomic_DNA"/>
</dbReference>
<keyword evidence="3" id="KW-1003">Cell membrane</keyword>